<organism evidence="1 2">
    <name type="scientific">Larimichthys crocea</name>
    <name type="common">Large yellow croaker</name>
    <name type="synonym">Pseudosciaena crocea</name>
    <dbReference type="NCBI Taxonomy" id="215358"/>
    <lineage>
        <taxon>Eukaryota</taxon>
        <taxon>Metazoa</taxon>
        <taxon>Chordata</taxon>
        <taxon>Craniata</taxon>
        <taxon>Vertebrata</taxon>
        <taxon>Euteleostomi</taxon>
        <taxon>Actinopterygii</taxon>
        <taxon>Neopterygii</taxon>
        <taxon>Teleostei</taxon>
        <taxon>Neoteleostei</taxon>
        <taxon>Acanthomorphata</taxon>
        <taxon>Eupercaria</taxon>
        <taxon>Sciaenidae</taxon>
        <taxon>Larimichthys</taxon>
    </lineage>
</organism>
<evidence type="ECO:0000313" key="2">
    <source>
        <dbReference type="Proteomes" id="UP000793456"/>
    </source>
</evidence>
<gene>
    <name evidence="1" type="ORF">E3U43_000912</name>
</gene>
<proteinExistence type="predicted"/>
<evidence type="ECO:0000313" key="1">
    <source>
        <dbReference type="EMBL" id="TMS04023.1"/>
    </source>
</evidence>
<name>A0ACD3QA62_LARCR</name>
<accession>A0ACD3QA62</accession>
<dbReference type="EMBL" id="CM011695">
    <property type="protein sequence ID" value="TMS04023.1"/>
    <property type="molecule type" value="Genomic_DNA"/>
</dbReference>
<sequence length="854" mass="94945">MTIQDSLQHPWIKPKDTQQALSRKESAVNMEKFKKFAARRKWKQSVRLISLCNRLSRSFLSRSNISVARSDDTLDEEDSFVMKAIIHAINDDNVPGLQHLLGSLNSYDVNQPNKHGTPPLLIAAGCGNIQIIEVLMRKGAEIQAHDKSGANAIYYAARHGHVETLKFLHEKKCTLDVQDKSGETALHVAARYGNVDVVSYLCSIRANPDLADREQETPLHCAAWHGYSAVARALCQADCHVDAKNREGESPLLTASARGFVDIVECLVEHRADLEATDKDGHTALHLAVRRCQVEVVRCLLKHHCHLDQQDRHGNTPLHIACKDGNLPIVMAICSAKASLDLPNKYGRTPLHLAANNGSLEVVRHLCLDGANIDAVTNDGKTAEDLAYADQHEPIVSLLGKLKKNVQPRIKLKLFGHSGAGKSTLLESLKCGILRSFFRRRRTRMTNTARHPNSPINSKPAVSVSISNLYPGCENVSVRSRSMMFEPSLTKGVLEVFSPVHNALSTADEQATKAIDIQHANIHGVGDFSVWEFSGNPVYYCSYDYFAANDPTAIHLVLFSLEEPYETQLGHITYWLNLLKALTLPQDNIAFGGRVQQPLIVVLVATHADLADVPRAFSGEFSYDKEKVLLKEVRNRFGVDLVISDKLFVMDAGASNSRDVKLLRSHLQELRTNIISGCSPMTLLSERLLTTLPAWRKLSGPNQLTSWQQFVSDVQEHINPLVSQDYLRTLALQLHSMGEINIMQSETVQDVVLLEPRWLCSNVLGKLLSVETPKAIHHYRGRYRLEEVQALAPESDVDELLQILDAMDVCARDATNPSMVDCSCPHQDKRPPPLLDRRRGGGVSALRWGTARPC</sequence>
<protein>
    <submittedName>
        <fullName evidence="1">Uncharacterized protein</fullName>
    </submittedName>
</protein>
<comment type="caution">
    <text evidence="1">The sequence shown here is derived from an EMBL/GenBank/DDBJ whole genome shotgun (WGS) entry which is preliminary data.</text>
</comment>
<keyword evidence="2" id="KW-1185">Reference proteome</keyword>
<reference evidence="1" key="1">
    <citation type="submission" date="2018-11" db="EMBL/GenBank/DDBJ databases">
        <title>The sequence and de novo assembly of Larimichthys crocea genome using PacBio and Hi-C technologies.</title>
        <authorList>
            <person name="Xu P."/>
            <person name="Chen B."/>
            <person name="Zhou Z."/>
            <person name="Ke Q."/>
            <person name="Wu Y."/>
            <person name="Bai H."/>
            <person name="Pu F."/>
        </authorList>
    </citation>
    <scope>NUCLEOTIDE SEQUENCE</scope>
    <source>
        <tissue evidence="1">Muscle</tissue>
    </source>
</reference>
<dbReference type="Proteomes" id="UP000793456">
    <property type="component" value="Chromosome XXII"/>
</dbReference>